<dbReference type="AlphaFoldDB" id="A0A176Z6U3"/>
<accession>A0A176Z6U3</accession>
<keyword evidence="1" id="KW-1133">Transmembrane helix</keyword>
<proteinExistence type="predicted"/>
<keyword evidence="1" id="KW-0472">Membrane</keyword>
<dbReference type="EMBL" id="LUUB01000015">
    <property type="protein sequence ID" value="OAF16440.1"/>
    <property type="molecule type" value="Genomic_DNA"/>
</dbReference>
<sequence>MIVAANALSAMGSPMLVSANHIGPSIKPATPASSAARIQDSASRRLTLRPISRAALISCATARIPMPSEVRKNRSHSSATIKAVTITTATAWAEIVAPAIMKFTPSTGDGSRNGQEPNASSAAFCMVMPIATVPMMIVTTGLVRSGRYSTAKNRTPNSAIASRAAP</sequence>
<dbReference type="STRING" id="1505087.AYJ54_38180"/>
<organism evidence="2 3">
    <name type="scientific">Bradyrhizobium centrolobii</name>
    <dbReference type="NCBI Taxonomy" id="1505087"/>
    <lineage>
        <taxon>Bacteria</taxon>
        <taxon>Pseudomonadati</taxon>
        <taxon>Pseudomonadota</taxon>
        <taxon>Alphaproteobacteria</taxon>
        <taxon>Hyphomicrobiales</taxon>
        <taxon>Nitrobacteraceae</taxon>
        <taxon>Bradyrhizobium</taxon>
    </lineage>
</organism>
<evidence type="ECO:0000313" key="3">
    <source>
        <dbReference type="Proteomes" id="UP000076959"/>
    </source>
</evidence>
<gene>
    <name evidence="2" type="ORF">AYJ54_38180</name>
</gene>
<evidence type="ECO:0000313" key="2">
    <source>
        <dbReference type="EMBL" id="OAF16440.1"/>
    </source>
</evidence>
<evidence type="ECO:0000256" key="1">
    <source>
        <dbReference type="SAM" id="Phobius"/>
    </source>
</evidence>
<keyword evidence="3" id="KW-1185">Reference proteome</keyword>
<dbReference type="Proteomes" id="UP000076959">
    <property type="component" value="Unassembled WGS sequence"/>
</dbReference>
<keyword evidence="1" id="KW-0812">Transmembrane</keyword>
<comment type="caution">
    <text evidence="2">The sequence shown here is derived from an EMBL/GenBank/DDBJ whole genome shotgun (WGS) entry which is preliminary data.</text>
</comment>
<protein>
    <submittedName>
        <fullName evidence="2">Uncharacterized protein</fullName>
    </submittedName>
</protein>
<reference evidence="2 3" key="1">
    <citation type="submission" date="2016-03" db="EMBL/GenBank/DDBJ databases">
        <title>Draft Genome Sequence of the Strain BR 10245 (Bradyrhizobium sp.) isolated from nodules of Centrolobium paraense.</title>
        <authorList>
            <person name="Simoes-Araujo J.L.Sr."/>
            <person name="Barauna A.C."/>
            <person name="Silva K."/>
            <person name="Zilli J.E."/>
        </authorList>
    </citation>
    <scope>NUCLEOTIDE SEQUENCE [LARGE SCALE GENOMIC DNA]</scope>
    <source>
        <strain evidence="2 3">BR 10245</strain>
    </source>
</reference>
<name>A0A176Z6U3_9BRAD</name>
<feature type="transmembrane region" description="Helical" evidence="1">
    <location>
        <begin position="121"/>
        <end position="143"/>
    </location>
</feature>
<feature type="transmembrane region" description="Helical" evidence="1">
    <location>
        <begin position="81"/>
        <end position="101"/>
    </location>
</feature>